<comment type="caution">
    <text evidence="1">The sequence shown here is derived from an EMBL/GenBank/DDBJ whole genome shotgun (WGS) entry which is preliminary data.</text>
</comment>
<dbReference type="InterPro" id="IPR023296">
    <property type="entry name" value="Glyco_hydro_beta-prop_sf"/>
</dbReference>
<evidence type="ECO:0008006" key="3">
    <source>
        <dbReference type="Google" id="ProtNLM"/>
    </source>
</evidence>
<accession>A0A369UKK6</accession>
<dbReference type="AlphaFoldDB" id="A0A369UKK6"/>
<dbReference type="Proteomes" id="UP000253782">
    <property type="component" value="Unassembled WGS sequence"/>
</dbReference>
<evidence type="ECO:0000313" key="1">
    <source>
        <dbReference type="EMBL" id="RDD81037.1"/>
    </source>
</evidence>
<gene>
    <name evidence="1" type="ORF">DVJ77_14385</name>
</gene>
<organism evidence="1 2">
    <name type="scientific">Dyella tabacisoli</name>
    <dbReference type="NCBI Taxonomy" id="2282381"/>
    <lineage>
        <taxon>Bacteria</taxon>
        <taxon>Pseudomonadati</taxon>
        <taxon>Pseudomonadota</taxon>
        <taxon>Gammaproteobacteria</taxon>
        <taxon>Lysobacterales</taxon>
        <taxon>Rhodanobacteraceae</taxon>
        <taxon>Dyella</taxon>
    </lineage>
</organism>
<dbReference type="Gene3D" id="2.115.10.20">
    <property type="entry name" value="Glycosyl hydrolase domain, family 43"/>
    <property type="match status" value="1"/>
</dbReference>
<dbReference type="EMBL" id="QQAH01000013">
    <property type="protein sequence ID" value="RDD81037.1"/>
    <property type="molecule type" value="Genomic_DNA"/>
</dbReference>
<reference evidence="1 2" key="1">
    <citation type="submission" date="2018-07" db="EMBL/GenBank/DDBJ databases">
        <title>Dyella tabacisoli L4-6T, whole genome shotgun sequence.</title>
        <authorList>
            <person name="Zhou X.-K."/>
            <person name="Li W.-J."/>
            <person name="Duan Y.-Q."/>
        </authorList>
    </citation>
    <scope>NUCLEOTIDE SEQUENCE [LARGE SCALE GENOMIC DNA]</scope>
    <source>
        <strain evidence="1 2">L4-6</strain>
    </source>
</reference>
<sequence>MYYTTERPGSNGIDNRIGVAFSTDGIHWSKYGVPVIHDGDPGAYGTGQSVAWSADAGAGIRTVYTYTDQTGVPLYFYRESVDGVSFGPRRAISQAGLTLNGVPGISHAKPAVAFAPRSQDGHYYYYMASVCEAYTDSPYGPAYPEWGTAKGVCLYRAEGDDAFTGTWTRVLDSAHIKPVEVEPGFLTNIYGYLDQSKVRVYYGCSGSGDPNTWEICWSEGDYP</sequence>
<keyword evidence="2" id="KW-1185">Reference proteome</keyword>
<name>A0A369UKK6_9GAMM</name>
<dbReference type="SUPFAM" id="SSF75005">
    <property type="entry name" value="Arabinanase/levansucrase/invertase"/>
    <property type="match status" value="1"/>
</dbReference>
<proteinExistence type="predicted"/>
<protein>
    <recommendedName>
        <fullName evidence="3">Glycosyl hydrolase family 32 N-terminal domain-containing protein</fullName>
    </recommendedName>
</protein>
<evidence type="ECO:0000313" key="2">
    <source>
        <dbReference type="Proteomes" id="UP000253782"/>
    </source>
</evidence>
<dbReference type="OrthoDB" id="9794572at2"/>